<protein>
    <submittedName>
        <fullName evidence="2">Uncharacterized protein</fullName>
    </submittedName>
</protein>
<feature type="transmembrane region" description="Helical" evidence="1">
    <location>
        <begin position="35"/>
        <end position="52"/>
    </location>
</feature>
<dbReference type="Proteomes" id="UP000824005">
    <property type="component" value="Unassembled WGS sequence"/>
</dbReference>
<dbReference type="AlphaFoldDB" id="A0A9D1YWV5"/>
<evidence type="ECO:0000313" key="2">
    <source>
        <dbReference type="EMBL" id="HIY66657.1"/>
    </source>
</evidence>
<keyword evidence="1" id="KW-0812">Transmembrane</keyword>
<feature type="non-terminal residue" evidence="2">
    <location>
        <position position="1"/>
    </location>
</feature>
<reference evidence="2" key="2">
    <citation type="submission" date="2021-04" db="EMBL/GenBank/DDBJ databases">
        <authorList>
            <person name="Gilroy R."/>
        </authorList>
    </citation>
    <scope>NUCLEOTIDE SEQUENCE</scope>
    <source>
        <strain evidence="2">ChiGjej1B1-98</strain>
    </source>
</reference>
<name>A0A9D1YWV5_9MICO</name>
<evidence type="ECO:0000313" key="3">
    <source>
        <dbReference type="Proteomes" id="UP000824005"/>
    </source>
</evidence>
<evidence type="ECO:0000256" key="1">
    <source>
        <dbReference type="SAM" id="Phobius"/>
    </source>
</evidence>
<comment type="caution">
    <text evidence="2">The sequence shown here is derived from an EMBL/GenBank/DDBJ whole genome shotgun (WGS) entry which is preliminary data.</text>
</comment>
<accession>A0A9D1YWV5</accession>
<sequence length="59" mass="5990">DTIYARSALPAVLATLALGALVCGLLAGVAEERDVVLLPAAGVAIVACWIDLRRAVSNS</sequence>
<dbReference type="EMBL" id="DXDC01000315">
    <property type="protein sequence ID" value="HIY66657.1"/>
    <property type="molecule type" value="Genomic_DNA"/>
</dbReference>
<keyword evidence="1" id="KW-0472">Membrane</keyword>
<feature type="transmembrane region" description="Helical" evidence="1">
    <location>
        <begin position="7"/>
        <end position="29"/>
    </location>
</feature>
<keyword evidence="1" id="KW-1133">Transmembrane helix</keyword>
<reference evidence="2" key="1">
    <citation type="journal article" date="2021" name="PeerJ">
        <title>Extensive microbial diversity within the chicken gut microbiome revealed by metagenomics and culture.</title>
        <authorList>
            <person name="Gilroy R."/>
            <person name="Ravi A."/>
            <person name="Getino M."/>
            <person name="Pursley I."/>
            <person name="Horton D.L."/>
            <person name="Alikhan N.F."/>
            <person name="Baker D."/>
            <person name="Gharbi K."/>
            <person name="Hall N."/>
            <person name="Watson M."/>
            <person name="Adriaenssens E.M."/>
            <person name="Foster-Nyarko E."/>
            <person name="Jarju S."/>
            <person name="Secka A."/>
            <person name="Antonio M."/>
            <person name="Oren A."/>
            <person name="Chaudhuri R.R."/>
            <person name="La Ragione R."/>
            <person name="Hildebrand F."/>
            <person name="Pallen M.J."/>
        </authorList>
    </citation>
    <scope>NUCLEOTIDE SEQUENCE</scope>
    <source>
        <strain evidence="2">ChiGjej1B1-98</strain>
    </source>
</reference>
<organism evidence="2 3">
    <name type="scientific">Candidatus Agrococcus pullicola</name>
    <dbReference type="NCBI Taxonomy" id="2838429"/>
    <lineage>
        <taxon>Bacteria</taxon>
        <taxon>Bacillati</taxon>
        <taxon>Actinomycetota</taxon>
        <taxon>Actinomycetes</taxon>
        <taxon>Micrococcales</taxon>
        <taxon>Microbacteriaceae</taxon>
        <taxon>Agrococcus</taxon>
    </lineage>
</organism>
<gene>
    <name evidence="2" type="ORF">H9830_10325</name>
</gene>
<proteinExistence type="predicted"/>